<dbReference type="GO" id="GO:0015074">
    <property type="term" value="P:DNA integration"/>
    <property type="evidence" value="ECO:0007669"/>
    <property type="project" value="InterPro"/>
</dbReference>
<dbReference type="SUPFAM" id="SSF53098">
    <property type="entry name" value="Ribonuclease H-like"/>
    <property type="match status" value="1"/>
</dbReference>
<dbReference type="EMBL" id="SBJO01000254">
    <property type="protein sequence ID" value="KAF9761845.1"/>
    <property type="molecule type" value="Genomic_DNA"/>
</dbReference>
<evidence type="ECO:0000256" key="1">
    <source>
        <dbReference type="SAM" id="Phobius"/>
    </source>
</evidence>
<dbReference type="GO" id="GO:0005634">
    <property type="term" value="C:nucleus"/>
    <property type="evidence" value="ECO:0007669"/>
    <property type="project" value="UniProtKB-ARBA"/>
</dbReference>
<keyword evidence="4" id="KW-1185">Reference proteome</keyword>
<dbReference type="PROSITE" id="PS50994">
    <property type="entry name" value="INTEGRASE"/>
    <property type="match status" value="1"/>
</dbReference>
<keyword evidence="1" id="KW-1133">Transmembrane helix</keyword>
<comment type="caution">
    <text evidence="3">The sequence shown here is derived from an EMBL/GenBank/DDBJ whole genome shotgun (WGS) entry which is preliminary data.</text>
</comment>
<dbReference type="InterPro" id="IPR001584">
    <property type="entry name" value="Integrase_cat-core"/>
</dbReference>
<evidence type="ECO:0000313" key="3">
    <source>
        <dbReference type="EMBL" id="KAF9761845.1"/>
    </source>
</evidence>
<proteinExistence type="predicted"/>
<keyword evidence="1" id="KW-0812">Transmembrane</keyword>
<feature type="domain" description="Integrase catalytic" evidence="2">
    <location>
        <begin position="1"/>
        <end position="132"/>
    </location>
</feature>
<reference evidence="3 4" key="1">
    <citation type="journal article" date="2020" name="Genome Biol. Evol.">
        <title>Comparative genomics of strictly vertically transmitted, feminizing microsporidia endosymbionts of amphipod crustaceans.</title>
        <authorList>
            <person name="Cormier A."/>
            <person name="Chebbi M.A."/>
            <person name="Giraud I."/>
            <person name="Wattier R."/>
            <person name="Teixeira M."/>
            <person name="Gilbert C."/>
            <person name="Rigaud T."/>
            <person name="Cordaux R."/>
        </authorList>
    </citation>
    <scope>NUCLEOTIDE SEQUENCE [LARGE SCALE GENOMIC DNA]</scope>
    <source>
        <strain evidence="3 4">Ou3-Ou53</strain>
    </source>
</reference>
<dbReference type="AlphaFoldDB" id="A0A9P6KY95"/>
<dbReference type="Proteomes" id="UP000740883">
    <property type="component" value="Unassembled WGS sequence"/>
</dbReference>
<keyword evidence="1" id="KW-0472">Membrane</keyword>
<protein>
    <submittedName>
        <fullName evidence="3">Gag-Pol polyprotein</fullName>
    </submittedName>
</protein>
<sequence>MILVVIDLFSRWSELIIIKRITTKTIIQVLEEKWFNKFGTPKSLISDQGRQFISSKFSDFLASNNVKHIMSSSYNPTGNSIVERINHVIGNSLRCLKDIDFKNAVAKTAFALKHSYHQILGTTPYQVVTGTHTFNPLINGRIKHQDLKLRKKIRSTQDLERRNKARVPYSYKRGSLVVVKNHDPAKMEQRWLGPYTLLKVRMKKNYVIVEIDEQPVRVNLKRIRPFQKGVACHVLTCNDTLYACFLLMFVCLFTLFPRFNLSLFILICFCLQYQI</sequence>
<evidence type="ECO:0000313" key="4">
    <source>
        <dbReference type="Proteomes" id="UP000740883"/>
    </source>
</evidence>
<organism evidence="3 4">
    <name type="scientific">Nosema granulosis</name>
    <dbReference type="NCBI Taxonomy" id="83296"/>
    <lineage>
        <taxon>Eukaryota</taxon>
        <taxon>Fungi</taxon>
        <taxon>Fungi incertae sedis</taxon>
        <taxon>Microsporidia</taxon>
        <taxon>Nosematidae</taxon>
        <taxon>Nosema</taxon>
    </lineage>
</organism>
<feature type="transmembrane region" description="Helical" evidence="1">
    <location>
        <begin position="245"/>
        <end position="271"/>
    </location>
</feature>
<name>A0A9P6KY95_9MICR</name>
<dbReference type="PANTHER" id="PTHR37984:SF5">
    <property type="entry name" value="PROTEIN NYNRIN-LIKE"/>
    <property type="match status" value="1"/>
</dbReference>
<dbReference type="PANTHER" id="PTHR37984">
    <property type="entry name" value="PROTEIN CBG26694"/>
    <property type="match status" value="1"/>
</dbReference>
<gene>
    <name evidence="3" type="primary">pol_98</name>
    <name evidence="3" type="ORF">NGRA_2379</name>
</gene>
<dbReference type="InterPro" id="IPR012337">
    <property type="entry name" value="RNaseH-like_sf"/>
</dbReference>
<dbReference type="Gene3D" id="3.30.420.10">
    <property type="entry name" value="Ribonuclease H-like superfamily/Ribonuclease H"/>
    <property type="match status" value="1"/>
</dbReference>
<evidence type="ECO:0000259" key="2">
    <source>
        <dbReference type="PROSITE" id="PS50994"/>
    </source>
</evidence>
<dbReference type="GO" id="GO:0003676">
    <property type="term" value="F:nucleic acid binding"/>
    <property type="evidence" value="ECO:0007669"/>
    <property type="project" value="InterPro"/>
</dbReference>
<accession>A0A9P6KY95</accession>
<dbReference type="Pfam" id="PF00665">
    <property type="entry name" value="rve"/>
    <property type="match status" value="1"/>
</dbReference>
<dbReference type="InterPro" id="IPR050951">
    <property type="entry name" value="Retrovirus_Pol_polyprotein"/>
</dbReference>
<dbReference type="OrthoDB" id="3929326at2759"/>
<dbReference type="InterPro" id="IPR036397">
    <property type="entry name" value="RNaseH_sf"/>
</dbReference>